<evidence type="ECO:0000256" key="2">
    <source>
        <dbReference type="ARBA" id="ARBA00023002"/>
    </source>
</evidence>
<name>A0A917ZLT3_9GAMM</name>
<dbReference type="Gene3D" id="3.40.605.10">
    <property type="entry name" value="Aldehyde Dehydrogenase, Chain A, domain 1"/>
    <property type="match status" value="1"/>
</dbReference>
<dbReference type="RefSeq" id="WP_188861463.1">
    <property type="nucleotide sequence ID" value="NZ_BMLT01000007.1"/>
</dbReference>
<keyword evidence="2" id="KW-0560">Oxidoreductase</keyword>
<gene>
    <name evidence="5" type="primary">mmsA</name>
    <name evidence="5" type="ORF">GCM10011348_30550</name>
</gene>
<feature type="domain" description="Aldehyde dehydrogenase" evidence="4">
    <location>
        <begin position="20"/>
        <end position="479"/>
    </location>
</feature>
<dbReference type="InterPro" id="IPR016161">
    <property type="entry name" value="Ald_DH/histidinol_DH"/>
</dbReference>
<keyword evidence="6" id="KW-1185">Reference proteome</keyword>
<dbReference type="EC" id="1.2.1.27" evidence="1"/>
<evidence type="ECO:0000256" key="3">
    <source>
        <dbReference type="ARBA" id="ARBA00023027"/>
    </source>
</evidence>
<dbReference type="PANTHER" id="PTHR43866:SF4">
    <property type="entry name" value="MALONATE-SEMIALDEHYDE DEHYDROGENASE"/>
    <property type="match status" value="1"/>
</dbReference>
<dbReference type="InterPro" id="IPR016162">
    <property type="entry name" value="Ald_DH_N"/>
</dbReference>
<dbReference type="FunFam" id="3.40.605.10:FF:000003">
    <property type="entry name" value="Methylmalonate-semialdehyde dehydrogenase [acylating]"/>
    <property type="match status" value="1"/>
</dbReference>
<dbReference type="InterPro" id="IPR015590">
    <property type="entry name" value="Aldehyde_DH_dom"/>
</dbReference>
<evidence type="ECO:0000256" key="1">
    <source>
        <dbReference type="ARBA" id="ARBA00013048"/>
    </source>
</evidence>
<accession>A0A917ZLT3</accession>
<dbReference type="InterPro" id="IPR016160">
    <property type="entry name" value="Ald_DH_CS_CYS"/>
</dbReference>
<dbReference type="AlphaFoldDB" id="A0A917ZLT3"/>
<dbReference type="SUPFAM" id="SSF53720">
    <property type="entry name" value="ALDH-like"/>
    <property type="match status" value="1"/>
</dbReference>
<comment type="caution">
    <text evidence="5">The sequence shown here is derived from an EMBL/GenBank/DDBJ whole genome shotgun (WGS) entry which is preliminary data.</text>
</comment>
<dbReference type="Proteomes" id="UP000599578">
    <property type="component" value="Unassembled WGS sequence"/>
</dbReference>
<dbReference type="InterPro" id="IPR016163">
    <property type="entry name" value="Ald_DH_C"/>
</dbReference>
<protein>
    <recommendedName>
        <fullName evidence="1">methylmalonate-semialdehyde dehydrogenase (CoA acylating)</fullName>
        <ecNumber evidence="1">1.2.1.27</ecNumber>
    </recommendedName>
</protein>
<dbReference type="InterPro" id="IPR010061">
    <property type="entry name" value="MeMal-semiAld_DH"/>
</dbReference>
<dbReference type="FunFam" id="3.40.309.10:FF:000002">
    <property type="entry name" value="Methylmalonate-semialdehyde dehydrogenase (Acylating)"/>
    <property type="match status" value="1"/>
</dbReference>
<dbReference type="GO" id="GO:0004491">
    <property type="term" value="F:methylmalonate-semialdehyde dehydrogenase (acylating, NAD) activity"/>
    <property type="evidence" value="ECO:0007669"/>
    <property type="project" value="UniProtKB-EC"/>
</dbReference>
<dbReference type="Pfam" id="PF00171">
    <property type="entry name" value="Aldedh"/>
    <property type="match status" value="1"/>
</dbReference>
<dbReference type="CDD" id="cd07085">
    <property type="entry name" value="ALDH_F6_MMSDH"/>
    <property type="match status" value="1"/>
</dbReference>
<evidence type="ECO:0000313" key="5">
    <source>
        <dbReference type="EMBL" id="GGO84395.1"/>
    </source>
</evidence>
<evidence type="ECO:0000259" key="4">
    <source>
        <dbReference type="Pfam" id="PF00171"/>
    </source>
</evidence>
<keyword evidence="3" id="KW-0520">NAD</keyword>
<evidence type="ECO:0000313" key="6">
    <source>
        <dbReference type="Proteomes" id="UP000599578"/>
    </source>
</evidence>
<sequence length="499" mass="53833">MPRTINHFINGQEVAGRGARTSQVFNPATGEQSGTVPLASTDEVREVVAIAKQAYPAWSSTTPLRRARILNRFLRILEEHMDELAAVITAEHGKVLSDAKGEIQRGMEVVEFAVGAPQLLKGEVTENVGTRVDSHALRQPLGIVAGITPFNFPVMVPMWMFPVALACGNCFILKPSERDPSASLLIAKWLREAGLPDGVFNVVQGDKESVDALLTDPDIAAVSFVGSTPIARYIYETAARTGKRCQALGGAKNHMIIMPDADLDQAVDALMGAAYGSAGERCMAISVAVPVGEETANALVAKLEAKVRELNVGPGTDATSEMGPLVTREHLERVSGYIASGVEEGAKLVVDGRDLKISGHENGYFIGGTLFDHVTTDMKIYREEIFGPVLAVARADSYETAARWINEHEFGNGTAIFTRDGDAAREFAHQIQVGMVGINVPIPVPMAFHSFGGWKASLFGDHHMHGPEGIRFYSKLKTITSRWPTGIRAGADFVMPTMQ</sequence>
<reference evidence="5 6" key="1">
    <citation type="journal article" date="2014" name="Int. J. Syst. Evol. Microbiol.">
        <title>Complete genome sequence of Corynebacterium casei LMG S-19264T (=DSM 44701T), isolated from a smear-ripened cheese.</title>
        <authorList>
            <consortium name="US DOE Joint Genome Institute (JGI-PGF)"/>
            <person name="Walter F."/>
            <person name="Albersmeier A."/>
            <person name="Kalinowski J."/>
            <person name="Ruckert C."/>
        </authorList>
    </citation>
    <scope>NUCLEOTIDE SEQUENCE [LARGE SCALE GENOMIC DNA]</scope>
    <source>
        <strain evidence="5 6">CGMCC 1.7286</strain>
    </source>
</reference>
<proteinExistence type="predicted"/>
<dbReference type="PROSITE" id="PS00070">
    <property type="entry name" value="ALDEHYDE_DEHYDR_CYS"/>
    <property type="match status" value="1"/>
</dbReference>
<organism evidence="5 6">
    <name type="scientific">Marinobacterium nitratireducens</name>
    <dbReference type="NCBI Taxonomy" id="518897"/>
    <lineage>
        <taxon>Bacteria</taxon>
        <taxon>Pseudomonadati</taxon>
        <taxon>Pseudomonadota</taxon>
        <taxon>Gammaproteobacteria</taxon>
        <taxon>Oceanospirillales</taxon>
        <taxon>Oceanospirillaceae</taxon>
        <taxon>Marinobacterium</taxon>
    </lineage>
</organism>
<dbReference type="EMBL" id="BMLT01000007">
    <property type="protein sequence ID" value="GGO84395.1"/>
    <property type="molecule type" value="Genomic_DNA"/>
</dbReference>
<dbReference type="GO" id="GO:0006210">
    <property type="term" value="P:thymine catabolic process"/>
    <property type="evidence" value="ECO:0007669"/>
    <property type="project" value="TreeGrafter"/>
</dbReference>
<dbReference type="PANTHER" id="PTHR43866">
    <property type="entry name" value="MALONATE-SEMIALDEHYDE DEHYDROGENASE"/>
    <property type="match status" value="1"/>
</dbReference>
<dbReference type="NCBIfam" id="TIGR01722">
    <property type="entry name" value="MMSDH"/>
    <property type="match status" value="1"/>
</dbReference>
<dbReference type="Gene3D" id="3.40.309.10">
    <property type="entry name" value="Aldehyde Dehydrogenase, Chain A, domain 2"/>
    <property type="match status" value="1"/>
</dbReference>
<dbReference type="GO" id="GO:0006574">
    <property type="term" value="P:L-valine catabolic process"/>
    <property type="evidence" value="ECO:0007669"/>
    <property type="project" value="TreeGrafter"/>
</dbReference>